<dbReference type="RefSeq" id="WP_116412825.1">
    <property type="nucleotide sequence ID" value="NZ_NBXB01000043.1"/>
</dbReference>
<keyword evidence="6 7" id="KW-0472">Membrane</keyword>
<evidence type="ECO:0000256" key="7">
    <source>
        <dbReference type="SAM" id="Phobius"/>
    </source>
</evidence>
<dbReference type="InterPro" id="IPR051907">
    <property type="entry name" value="DoxX-like_oxidoreductase"/>
</dbReference>
<keyword evidence="3" id="KW-1003">Cell membrane</keyword>
<protein>
    <recommendedName>
        <fullName evidence="10">DoxX family protein</fullName>
    </recommendedName>
</protein>
<name>A0A3E0VRK8_9MICO</name>
<comment type="similarity">
    <text evidence="2">Belongs to the DoxX family.</text>
</comment>
<proteinExistence type="inferred from homology"/>
<keyword evidence="4 7" id="KW-0812">Transmembrane</keyword>
<dbReference type="GO" id="GO:0005886">
    <property type="term" value="C:plasma membrane"/>
    <property type="evidence" value="ECO:0007669"/>
    <property type="project" value="UniProtKB-SubCell"/>
</dbReference>
<dbReference type="AlphaFoldDB" id="A0A3E0VRK8"/>
<dbReference type="InterPro" id="IPR032808">
    <property type="entry name" value="DoxX"/>
</dbReference>
<sequence length="87" mass="8636">MNDDSVGLLLLRVVIGALLAGHGVQKVSRQLGGRGLDGGAAEFAADGFRGGRLTALAAGVSQLGSGLFLAFGALTPVAAMVKSLMVV</sequence>
<organism evidence="8 9">
    <name type="scientific">Subtercola boreus</name>
    <dbReference type="NCBI Taxonomy" id="120213"/>
    <lineage>
        <taxon>Bacteria</taxon>
        <taxon>Bacillati</taxon>
        <taxon>Actinomycetota</taxon>
        <taxon>Actinomycetes</taxon>
        <taxon>Micrococcales</taxon>
        <taxon>Microbacteriaceae</taxon>
        <taxon>Subtercola</taxon>
    </lineage>
</organism>
<feature type="transmembrane region" description="Helical" evidence="7">
    <location>
        <begin position="6"/>
        <end position="24"/>
    </location>
</feature>
<dbReference type="Proteomes" id="UP000256541">
    <property type="component" value="Unassembled WGS sequence"/>
</dbReference>
<evidence type="ECO:0000313" key="9">
    <source>
        <dbReference type="Proteomes" id="UP000256541"/>
    </source>
</evidence>
<evidence type="ECO:0000256" key="1">
    <source>
        <dbReference type="ARBA" id="ARBA00004651"/>
    </source>
</evidence>
<keyword evidence="5 7" id="KW-1133">Transmembrane helix</keyword>
<evidence type="ECO:0000256" key="4">
    <source>
        <dbReference type="ARBA" id="ARBA00022692"/>
    </source>
</evidence>
<comment type="subcellular location">
    <subcellularLocation>
        <location evidence="1">Cell membrane</location>
        <topology evidence="1">Multi-pass membrane protein</topology>
    </subcellularLocation>
</comment>
<comment type="caution">
    <text evidence="8">The sequence shown here is derived from an EMBL/GenBank/DDBJ whole genome shotgun (WGS) entry which is preliminary data.</text>
</comment>
<gene>
    <name evidence="8" type="ORF">B7R22_16550</name>
</gene>
<dbReference type="PANTHER" id="PTHR33452">
    <property type="entry name" value="OXIDOREDUCTASE CATD-RELATED"/>
    <property type="match status" value="1"/>
</dbReference>
<dbReference type="Pfam" id="PF07681">
    <property type="entry name" value="DoxX"/>
    <property type="match status" value="1"/>
</dbReference>
<dbReference type="PANTHER" id="PTHR33452:SF1">
    <property type="entry name" value="INNER MEMBRANE PROTEIN YPHA-RELATED"/>
    <property type="match status" value="1"/>
</dbReference>
<dbReference type="EMBL" id="NBXB01000043">
    <property type="protein sequence ID" value="RFA12239.1"/>
    <property type="molecule type" value="Genomic_DNA"/>
</dbReference>
<evidence type="ECO:0000313" key="8">
    <source>
        <dbReference type="EMBL" id="RFA12239.1"/>
    </source>
</evidence>
<evidence type="ECO:0000256" key="2">
    <source>
        <dbReference type="ARBA" id="ARBA00006679"/>
    </source>
</evidence>
<evidence type="ECO:0000256" key="6">
    <source>
        <dbReference type="ARBA" id="ARBA00023136"/>
    </source>
</evidence>
<evidence type="ECO:0000256" key="5">
    <source>
        <dbReference type="ARBA" id="ARBA00022989"/>
    </source>
</evidence>
<accession>A0A3E0VRK8</accession>
<evidence type="ECO:0008006" key="10">
    <source>
        <dbReference type="Google" id="ProtNLM"/>
    </source>
</evidence>
<reference evidence="8 9" key="1">
    <citation type="submission" date="2017-04" db="EMBL/GenBank/DDBJ databases">
        <title>Comparative genome analysis of Subtercola boreus.</title>
        <authorList>
            <person name="Cho Y.-J."/>
            <person name="Cho A."/>
            <person name="Kim O.-S."/>
            <person name="Lee J.-I."/>
        </authorList>
    </citation>
    <scope>NUCLEOTIDE SEQUENCE [LARGE SCALE GENOMIC DNA]</scope>
    <source>
        <strain evidence="8 9">P27479</strain>
    </source>
</reference>
<evidence type="ECO:0000256" key="3">
    <source>
        <dbReference type="ARBA" id="ARBA00022475"/>
    </source>
</evidence>